<evidence type="ECO:0000256" key="1">
    <source>
        <dbReference type="SAM" id="Phobius"/>
    </source>
</evidence>
<protein>
    <submittedName>
        <fullName evidence="4">PepSY-associated TM helix domain-containing protein</fullName>
    </submittedName>
    <submittedName>
        <fullName evidence="3">Peptidase</fullName>
    </submittedName>
</protein>
<feature type="transmembrane region" description="Helical" evidence="1">
    <location>
        <begin position="12"/>
        <end position="35"/>
    </location>
</feature>
<reference evidence="3 5" key="1">
    <citation type="submission" date="2015-12" db="EMBL/GenBank/DDBJ databases">
        <title>Intraspecies pangenome expansion in the marine bacterium Alteromonas.</title>
        <authorList>
            <person name="Lopez-Perez M."/>
            <person name="Rodriguez-Valera F."/>
        </authorList>
    </citation>
    <scope>NUCLEOTIDE SEQUENCE [LARGE SCALE GENOMIC DNA]</scope>
    <source>
        <strain evidence="3 5">LMG 21861</strain>
    </source>
</reference>
<keyword evidence="1" id="KW-0812">Transmembrane</keyword>
<dbReference type="InterPro" id="IPR005625">
    <property type="entry name" value="PepSY-ass_TM"/>
</dbReference>
<organism evidence="4 6">
    <name type="scientific">Alteromonas stellipolaris</name>
    <dbReference type="NCBI Taxonomy" id="233316"/>
    <lineage>
        <taxon>Bacteria</taxon>
        <taxon>Pseudomonadati</taxon>
        <taxon>Pseudomonadota</taxon>
        <taxon>Gammaproteobacteria</taxon>
        <taxon>Alteromonadales</taxon>
        <taxon>Alteromonadaceae</taxon>
        <taxon>Alteromonas/Salinimonas group</taxon>
        <taxon>Alteromonas</taxon>
    </lineage>
</organism>
<sequence>MYKLCRTVHNWLGLILAIQITLWFASGLVMAWLPIEDVRGAHLRHTFQANWQHATQSPQSVLASHSADATLALSQRLIVNEDKPRAIPVYTVSEAISGNGAQQNTTVRYNAVNGTILAPLSETQIQKAANVQYAGTGTLSEIDFISTLPQEVQQLPSPIWQVQFNDTENTRLYIDPNTGSVLRVRTDTWRLFDFMWMLHIMDYEDRSDFNHPLLIGFSAGALLFTLTGIVLLWQRFRPRKRSGLNRF</sequence>
<dbReference type="EMBL" id="CP013926">
    <property type="protein sequence ID" value="AMJ73156.1"/>
    <property type="molecule type" value="Genomic_DNA"/>
</dbReference>
<feature type="transmembrane region" description="Helical" evidence="1">
    <location>
        <begin position="213"/>
        <end position="233"/>
    </location>
</feature>
<dbReference type="Pfam" id="PF03929">
    <property type="entry name" value="PepSY_TM"/>
    <property type="match status" value="1"/>
</dbReference>
<gene>
    <name evidence="3" type="ORF">AVL57_03680</name>
    <name evidence="4" type="ORF">Q4527_11425</name>
</gene>
<dbReference type="Proteomes" id="UP000056750">
    <property type="component" value="Chromosome"/>
</dbReference>
<keyword evidence="1" id="KW-0472">Membrane</keyword>
<dbReference type="EMBL" id="JAUOQI010000007">
    <property type="protein sequence ID" value="MDO6578009.1"/>
    <property type="molecule type" value="Genomic_DNA"/>
</dbReference>
<dbReference type="Pfam" id="PF03413">
    <property type="entry name" value="PepSY"/>
    <property type="match status" value="1"/>
</dbReference>
<evidence type="ECO:0000313" key="4">
    <source>
        <dbReference type="EMBL" id="MDO6578009.1"/>
    </source>
</evidence>
<dbReference type="InterPro" id="IPR025711">
    <property type="entry name" value="PepSY"/>
</dbReference>
<dbReference type="KEGG" id="asq:AVL57_03680"/>
<dbReference type="AlphaFoldDB" id="A0AAW7Z3H4"/>
<dbReference type="RefSeq" id="WP_057794235.1">
    <property type="nucleotide sequence ID" value="NZ_CANLMS010000004.1"/>
</dbReference>
<evidence type="ECO:0000313" key="6">
    <source>
        <dbReference type="Proteomes" id="UP001170717"/>
    </source>
</evidence>
<dbReference type="PANTHER" id="PTHR34219">
    <property type="entry name" value="IRON-REGULATED INNER MEMBRANE PROTEIN-RELATED"/>
    <property type="match status" value="1"/>
</dbReference>
<dbReference type="Proteomes" id="UP001170717">
    <property type="component" value="Unassembled WGS sequence"/>
</dbReference>
<name>A0AAW7Z3H4_9ALTE</name>
<evidence type="ECO:0000313" key="3">
    <source>
        <dbReference type="EMBL" id="AMJ73156.1"/>
    </source>
</evidence>
<proteinExistence type="predicted"/>
<reference evidence="4" key="2">
    <citation type="submission" date="2023-07" db="EMBL/GenBank/DDBJ databases">
        <title>Genome content predicts the carbon catabolic preferences of heterotrophic bacteria.</title>
        <authorList>
            <person name="Gralka M."/>
        </authorList>
    </citation>
    <scope>NUCLEOTIDE SEQUENCE</scope>
    <source>
        <strain evidence="4">F2M12</strain>
    </source>
</reference>
<dbReference type="PANTHER" id="PTHR34219:SF6">
    <property type="entry name" value="BLR3280 PROTEIN"/>
    <property type="match status" value="1"/>
</dbReference>
<feature type="domain" description="PepSY" evidence="2">
    <location>
        <begin position="119"/>
        <end position="184"/>
    </location>
</feature>
<accession>A0AAW7Z3H4</accession>
<keyword evidence="5" id="KW-1185">Reference proteome</keyword>
<evidence type="ECO:0000313" key="5">
    <source>
        <dbReference type="Proteomes" id="UP000056750"/>
    </source>
</evidence>
<evidence type="ECO:0000259" key="2">
    <source>
        <dbReference type="Pfam" id="PF03413"/>
    </source>
</evidence>
<keyword evidence="1" id="KW-1133">Transmembrane helix</keyword>